<evidence type="ECO:0000256" key="1">
    <source>
        <dbReference type="SAM" id="MobiDB-lite"/>
    </source>
</evidence>
<feature type="region of interest" description="Disordered" evidence="1">
    <location>
        <begin position="613"/>
        <end position="727"/>
    </location>
</feature>
<feature type="compositionally biased region" description="Basic and acidic residues" evidence="1">
    <location>
        <begin position="689"/>
        <end position="720"/>
    </location>
</feature>
<organism evidence="2 3">
    <name type="scientific">Mycena belliarum</name>
    <dbReference type="NCBI Taxonomy" id="1033014"/>
    <lineage>
        <taxon>Eukaryota</taxon>
        <taxon>Fungi</taxon>
        <taxon>Dikarya</taxon>
        <taxon>Basidiomycota</taxon>
        <taxon>Agaricomycotina</taxon>
        <taxon>Agaricomycetes</taxon>
        <taxon>Agaricomycetidae</taxon>
        <taxon>Agaricales</taxon>
        <taxon>Marasmiineae</taxon>
        <taxon>Mycenaceae</taxon>
        <taxon>Mycena</taxon>
    </lineage>
</organism>
<evidence type="ECO:0000313" key="3">
    <source>
        <dbReference type="Proteomes" id="UP001222325"/>
    </source>
</evidence>
<comment type="caution">
    <text evidence="2">The sequence shown here is derived from an EMBL/GenBank/DDBJ whole genome shotgun (WGS) entry which is preliminary data.</text>
</comment>
<feature type="compositionally biased region" description="Low complexity" evidence="1">
    <location>
        <begin position="423"/>
        <end position="462"/>
    </location>
</feature>
<dbReference type="Proteomes" id="UP001222325">
    <property type="component" value="Unassembled WGS sequence"/>
</dbReference>
<feature type="compositionally biased region" description="Basic residues" evidence="1">
    <location>
        <begin position="371"/>
        <end position="385"/>
    </location>
</feature>
<feature type="region of interest" description="Disordered" evidence="1">
    <location>
        <begin position="335"/>
        <end position="479"/>
    </location>
</feature>
<protein>
    <submittedName>
        <fullName evidence="2">Uncharacterized protein</fullName>
    </submittedName>
</protein>
<accession>A0AAD6XMQ0</accession>
<gene>
    <name evidence="2" type="ORF">B0H15DRAFT_953380</name>
</gene>
<keyword evidence="3" id="KW-1185">Reference proteome</keyword>
<name>A0AAD6XMQ0_9AGAR</name>
<sequence>MPPRIVPSAHARRNPGKQTQPSRRRATVSAAAKSTNALNSAERKRRRIALEDDIDGFYEFRGEEIIRLADLHSVKESVVRKMICNVNNIKQTRRPSLRSAYLHDMGLKAKADGSSKKLHELQGELAAAIEAGEVDLWSLGEEEEKRLLDQLIEHRGTQKRGMRATNRAAAMDGTQTAQHIGDSILDLFERTGIRGFAMFSRGNPDDAALPHVVDSDDALEFFQQVYDIPWVDALRAFERYSCSLDNKPKDNNNLSFVRKQIISLVLGGLRKVAKDRSANMSYEHYDYDIRELKACELLGWPSDITLERPSKMTAEHARKIRDMLVSGTIQWHRMSKEDHTELVQTQEAKRRETGAPAKKRAGRSDLGTKRGPQKNKKTSRKKGKAKATTDDESDDESDDDSGEDTGDENGEDTGDDEDEEDAAMPTAAAKSAPPAASTAVPTTTTTSPGAAGASYAPAVGVSPVHPTNTTTAPPAFDERRLVAFDPPTFDPTMYDPAQATFNGFPSDWLPRLDDYGPADCAADAAAIASLAHYSNGPLNDPLSTPLDIASTDRDGPLFYGGWPVEDALGTSPMPAGASFAPTPTLLAPSPTSFAPTLYAPTATSLAPTTTAYSAPALGTSPEDLASHGVNETPPSLDIPGVALTTQPNGAGPTASKKRSRTSEENARAAKKARNSTHGADAPAPAPRKQRSDKGSTRKPRGEVENDPSERTRKKRSDAGKPRKKVAT</sequence>
<evidence type="ECO:0000313" key="2">
    <source>
        <dbReference type="EMBL" id="KAJ7080783.1"/>
    </source>
</evidence>
<feature type="region of interest" description="Disordered" evidence="1">
    <location>
        <begin position="1"/>
        <end position="39"/>
    </location>
</feature>
<dbReference type="AlphaFoldDB" id="A0AAD6XMQ0"/>
<reference evidence="2" key="1">
    <citation type="submission" date="2023-03" db="EMBL/GenBank/DDBJ databases">
        <title>Massive genome expansion in bonnet fungi (Mycena s.s.) driven by repeated elements and novel gene families across ecological guilds.</title>
        <authorList>
            <consortium name="Lawrence Berkeley National Laboratory"/>
            <person name="Harder C.B."/>
            <person name="Miyauchi S."/>
            <person name="Viragh M."/>
            <person name="Kuo A."/>
            <person name="Thoen E."/>
            <person name="Andreopoulos B."/>
            <person name="Lu D."/>
            <person name="Skrede I."/>
            <person name="Drula E."/>
            <person name="Henrissat B."/>
            <person name="Morin E."/>
            <person name="Kohler A."/>
            <person name="Barry K."/>
            <person name="LaButti K."/>
            <person name="Morin E."/>
            <person name="Salamov A."/>
            <person name="Lipzen A."/>
            <person name="Mereny Z."/>
            <person name="Hegedus B."/>
            <person name="Baldrian P."/>
            <person name="Stursova M."/>
            <person name="Weitz H."/>
            <person name="Taylor A."/>
            <person name="Grigoriev I.V."/>
            <person name="Nagy L.G."/>
            <person name="Martin F."/>
            <person name="Kauserud H."/>
        </authorList>
    </citation>
    <scope>NUCLEOTIDE SEQUENCE</scope>
    <source>
        <strain evidence="2">CBHHK173m</strain>
    </source>
</reference>
<proteinExistence type="predicted"/>
<dbReference type="EMBL" id="JARJCN010000053">
    <property type="protein sequence ID" value="KAJ7080783.1"/>
    <property type="molecule type" value="Genomic_DNA"/>
</dbReference>
<feature type="compositionally biased region" description="Basic and acidic residues" evidence="1">
    <location>
        <begin position="335"/>
        <end position="353"/>
    </location>
</feature>
<feature type="compositionally biased region" description="Acidic residues" evidence="1">
    <location>
        <begin position="390"/>
        <end position="422"/>
    </location>
</feature>